<organism evidence="2 3">
    <name type="scientific">Yanshouia hominis</name>
    <dbReference type="NCBI Taxonomy" id="2763673"/>
    <lineage>
        <taxon>Bacteria</taxon>
        <taxon>Bacillati</taxon>
        <taxon>Bacillota</taxon>
        <taxon>Clostridia</taxon>
        <taxon>Eubacteriales</taxon>
        <taxon>Oscillospiraceae</taxon>
        <taxon>Yanshouia</taxon>
    </lineage>
</organism>
<evidence type="ECO:0000259" key="1">
    <source>
        <dbReference type="Pfam" id="PF09983"/>
    </source>
</evidence>
<reference evidence="2 3" key="1">
    <citation type="submission" date="2020-08" db="EMBL/GenBank/DDBJ databases">
        <title>Genome public.</title>
        <authorList>
            <person name="Liu C."/>
            <person name="Sun Q."/>
        </authorList>
    </citation>
    <scope>NUCLEOTIDE SEQUENCE [LARGE SCALE GENOMIC DNA]</scope>
    <source>
        <strain evidence="2 3">BX1</strain>
    </source>
</reference>
<keyword evidence="3" id="KW-1185">Reference proteome</keyword>
<dbReference type="RefSeq" id="WP_262400825.1">
    <property type="nucleotide sequence ID" value="NZ_JACRTB010000030.1"/>
</dbReference>
<dbReference type="Proteomes" id="UP000658131">
    <property type="component" value="Unassembled WGS sequence"/>
</dbReference>
<accession>A0ABR7NM16</accession>
<sequence>MTEQGIILNRLLDKYENSKHLSDPGTSLRRVMLRVEKKDFPEYIYEDAAIRDSYNEEALELEKQHLVQLEWVKGRPLLSSIVLRLDQIMQCYSYAERVHPKVRASQVVKLVDSSLEGVTVPWIVAWKTDICRLATEQLKIPAFCKTDDTLLQDLLCSLREYSALSGSITMRAFSSKCFSDTKYFERNVRDLFLRIAKKYDTDLALSCDENELGEKEQLAFLGIYARPELYELAGTCNIRTNQGDIYVGAAPYGLALPSTLVDSITTIDLTTIQSITFIENKTNYDEYVVSGKQSEELVIYHGGFLSPQKRKLFALIAQAATAAIKIQFWADIDMGGFRMFNNLQKLIPSLVPMRMSGEFVDTFHQNGLARSELYLSKLRAARQNGEYPLFEDAIEKILKYGITIEQEIFLT</sequence>
<dbReference type="EMBL" id="JACRTB010000030">
    <property type="protein sequence ID" value="MBC8577419.1"/>
    <property type="molecule type" value="Genomic_DNA"/>
</dbReference>
<name>A0ABR7NM16_9FIRM</name>
<gene>
    <name evidence="2" type="ORF">H8717_13515</name>
</gene>
<evidence type="ECO:0000313" key="2">
    <source>
        <dbReference type="EMBL" id="MBC8577419.1"/>
    </source>
</evidence>
<feature type="domain" description="Wadjet protein JetD C-terminal" evidence="1">
    <location>
        <begin position="253"/>
        <end position="407"/>
    </location>
</feature>
<protein>
    <recommendedName>
        <fullName evidence="1">Wadjet protein JetD C-terminal domain-containing protein</fullName>
    </recommendedName>
</protein>
<dbReference type="InterPro" id="IPR024534">
    <property type="entry name" value="JetD_C"/>
</dbReference>
<evidence type="ECO:0000313" key="3">
    <source>
        <dbReference type="Proteomes" id="UP000658131"/>
    </source>
</evidence>
<comment type="caution">
    <text evidence="2">The sequence shown here is derived from an EMBL/GenBank/DDBJ whole genome shotgun (WGS) entry which is preliminary data.</text>
</comment>
<dbReference type="Pfam" id="PF09983">
    <property type="entry name" value="JetD_C"/>
    <property type="match status" value="1"/>
</dbReference>
<proteinExistence type="predicted"/>